<evidence type="ECO:0000313" key="20">
    <source>
        <dbReference type="Proteomes" id="UP000662857"/>
    </source>
</evidence>
<dbReference type="InterPro" id="IPR043130">
    <property type="entry name" value="CDP-OH_PTrfase_TM_dom"/>
</dbReference>
<evidence type="ECO:0000313" key="19">
    <source>
        <dbReference type="EMBL" id="QSB16922.1"/>
    </source>
</evidence>
<dbReference type="InterPro" id="IPR048254">
    <property type="entry name" value="CDP_ALCOHOL_P_TRANSF_CS"/>
</dbReference>
<feature type="binding site" evidence="17">
    <location>
        <position position="77"/>
    </location>
    <ligand>
        <name>a CDP-1,2-diacyl-sn-glycerol</name>
        <dbReference type="ChEBI" id="CHEBI:58332"/>
    </ligand>
</feature>
<evidence type="ECO:0000256" key="8">
    <source>
        <dbReference type="ARBA" id="ARBA00022692"/>
    </source>
</evidence>
<keyword evidence="12 17" id="KW-0472">Membrane</keyword>
<evidence type="ECO:0000256" key="14">
    <source>
        <dbReference type="ARBA" id="ARBA00024082"/>
    </source>
</evidence>
<comment type="subcellular location">
    <subcellularLocation>
        <location evidence="1 17">Cell membrane</location>
        <topology evidence="1 17">Multi-pass membrane protein</topology>
    </subcellularLocation>
</comment>
<feature type="binding site" evidence="17">
    <location>
        <position position="83"/>
    </location>
    <ligand>
        <name>a CDP-1,2-diacyl-sn-glycerol</name>
        <dbReference type="ChEBI" id="CHEBI:58332"/>
    </ligand>
</feature>
<comment type="pathway">
    <text evidence="3">Lipid metabolism.</text>
</comment>
<keyword evidence="20" id="KW-1185">Reference proteome</keyword>
<protein>
    <recommendedName>
        <fullName evidence="14 17">Phosphatidylinositol phosphate synthase</fullName>
        <shortName evidence="17">PIP synthase</shortName>
        <ecNumber evidence="17">2.7.8.-</ecNumber>
    </recommendedName>
    <alternativeName>
        <fullName evidence="15 17">CDP-diacylglycerol--D-myo-inositol-3-phosphate 3-phosphatidyltransferase</fullName>
    </alternativeName>
</protein>
<gene>
    <name evidence="19" type="ORF">JQS43_11955</name>
</gene>
<accession>A0A895YLS3</accession>
<dbReference type="HAMAP" id="MF_02241">
    <property type="entry name" value="PIP_synthase"/>
    <property type="match status" value="1"/>
</dbReference>
<feature type="transmembrane region" description="Helical" evidence="17">
    <location>
        <begin position="178"/>
        <end position="194"/>
    </location>
</feature>
<dbReference type="EC" id="2.7.8.-" evidence="17"/>
<dbReference type="KEGG" id="nhy:JQS43_11955"/>
<evidence type="ECO:0000256" key="7">
    <source>
        <dbReference type="ARBA" id="ARBA00022679"/>
    </source>
</evidence>
<dbReference type="GO" id="GO:0000287">
    <property type="term" value="F:magnesium ion binding"/>
    <property type="evidence" value="ECO:0007669"/>
    <property type="project" value="UniProtKB-UniRule"/>
</dbReference>
<comment type="catalytic activity">
    <reaction evidence="13 17">
        <text>1,2-di-(9Z-octadecenoyl)-sn-glycero-3-cytidine-5'-diphosphate + 1D-myo-inositol 3-phosphate = 1,2-di-(9Z-octadecenoyl)-sn-glycero-3-phospho-(1D-myo-inositol-3-phosphate) + CMP + H(+)</text>
        <dbReference type="Rhea" id="RHEA:61216"/>
        <dbReference type="ChEBI" id="CHEBI:15378"/>
        <dbReference type="ChEBI" id="CHEBI:58401"/>
        <dbReference type="ChEBI" id="CHEBI:60377"/>
        <dbReference type="ChEBI" id="CHEBI:85356"/>
        <dbReference type="ChEBI" id="CHEBI:144472"/>
    </reaction>
</comment>
<keyword evidence="17" id="KW-0444">Lipid biosynthesis</keyword>
<comment type="function">
    <text evidence="17">Catalyzes the conjugation of the 1'-hydroxyl group of D-myo-inositol-3-phosphate (also named L-myo-inositol-1-phosphate) with a lipid tail of cytidine diphosphate diacylglycerol (CDP-DAG), forming phosphatidylinositol phosphate (PIP) and CMP. PIP is a precursor of phosphatidylinositol (PI) which is an essential lipid required for cell wall formation.</text>
</comment>
<evidence type="ECO:0000256" key="15">
    <source>
        <dbReference type="ARBA" id="ARBA00033137"/>
    </source>
</evidence>
<dbReference type="Proteomes" id="UP000662857">
    <property type="component" value="Chromosome"/>
</dbReference>
<comment type="similarity">
    <text evidence="4 17 18">Belongs to the CDP-alcohol phosphatidyltransferase class-I family.</text>
</comment>
<dbReference type="InterPro" id="IPR000462">
    <property type="entry name" value="CDP-OH_P_trans"/>
</dbReference>
<evidence type="ECO:0000256" key="4">
    <source>
        <dbReference type="ARBA" id="ARBA00010441"/>
    </source>
</evidence>
<evidence type="ECO:0000256" key="3">
    <source>
        <dbReference type="ARBA" id="ARBA00005189"/>
    </source>
</evidence>
<comment type="pathway">
    <text evidence="2 17">Phospholipid metabolism; phosphatidylinositol phosphate biosynthesis.</text>
</comment>
<keyword evidence="6 17" id="KW-1003">Cell membrane</keyword>
<dbReference type="PROSITE" id="PS00379">
    <property type="entry name" value="CDP_ALCOHOL_P_TRANSF"/>
    <property type="match status" value="1"/>
</dbReference>
<dbReference type="UniPathway" id="UPA00220"/>
<feature type="binding site" evidence="17">
    <location>
        <position position="69"/>
    </location>
    <ligand>
        <name>Mg(2+)</name>
        <dbReference type="ChEBI" id="CHEBI:18420"/>
        <label>2</label>
    </ligand>
</feature>
<evidence type="ECO:0000256" key="13">
    <source>
        <dbReference type="ARBA" id="ARBA00023935"/>
    </source>
</evidence>
<dbReference type="InterPro" id="IPR044268">
    <property type="entry name" value="PIP_synthase_PgsA1"/>
</dbReference>
<dbReference type="GO" id="GO:0005886">
    <property type="term" value="C:plasma membrane"/>
    <property type="evidence" value="ECO:0007669"/>
    <property type="project" value="UniProtKB-SubCell"/>
</dbReference>
<feature type="binding site" evidence="17">
    <location>
        <position position="90"/>
    </location>
    <ligand>
        <name>Mg(2+)</name>
        <dbReference type="ChEBI" id="CHEBI:18420"/>
        <label>2</label>
    </ligand>
</feature>
<dbReference type="GO" id="GO:0008654">
    <property type="term" value="P:phospholipid biosynthetic process"/>
    <property type="evidence" value="ECO:0007669"/>
    <property type="project" value="UniProtKB-UniRule"/>
</dbReference>
<keyword evidence="10 17" id="KW-0460">Magnesium</keyword>
<dbReference type="GO" id="GO:0016780">
    <property type="term" value="F:phosphotransferase activity, for other substituted phosphate groups"/>
    <property type="evidence" value="ECO:0007669"/>
    <property type="project" value="UniProtKB-UniRule"/>
</dbReference>
<reference evidence="19" key="1">
    <citation type="submission" date="2021-02" db="EMBL/GenBank/DDBJ databases">
        <title>Natrosporangium hydrolyticum gen. nov., sp. nov, a haloalkaliphilic actinobacterium from a soda solonchak soil.</title>
        <authorList>
            <person name="Sorokin D.Y."/>
            <person name="Khijniak T.V."/>
            <person name="Zakharycheva A.P."/>
            <person name="Boueva O.V."/>
            <person name="Ariskina E.V."/>
            <person name="Hahnke R.L."/>
            <person name="Bunk B."/>
            <person name="Sproer C."/>
            <person name="Schumann P."/>
            <person name="Evtushenko L.I."/>
            <person name="Kublanov I.V."/>
        </authorList>
    </citation>
    <scope>NUCLEOTIDE SEQUENCE</scope>
    <source>
        <strain evidence="19">DSM 106523</strain>
    </source>
</reference>
<comment type="catalytic activity">
    <reaction evidence="16 17">
        <text>a CDP-1,2-diacyl-sn-glycerol + 1D-myo-inositol 3-phosphate = a 1,2-diacyl-sn-glycero-3-phospho-(1D-myo-inositol-3-phosphate) + CMP + H(+)</text>
        <dbReference type="Rhea" id="RHEA:60504"/>
        <dbReference type="ChEBI" id="CHEBI:15378"/>
        <dbReference type="ChEBI" id="CHEBI:58088"/>
        <dbReference type="ChEBI" id="CHEBI:58332"/>
        <dbReference type="ChEBI" id="CHEBI:58401"/>
        <dbReference type="ChEBI" id="CHEBI:60377"/>
    </reaction>
</comment>
<dbReference type="EMBL" id="CP070499">
    <property type="protein sequence ID" value="QSB16922.1"/>
    <property type="molecule type" value="Genomic_DNA"/>
</dbReference>
<keyword evidence="11 17" id="KW-1133">Transmembrane helix</keyword>
<dbReference type="NCBIfam" id="NF045883">
    <property type="entry name" value="PIPSynth"/>
    <property type="match status" value="1"/>
</dbReference>
<evidence type="ECO:0000256" key="12">
    <source>
        <dbReference type="ARBA" id="ARBA00023136"/>
    </source>
</evidence>
<feature type="binding site" evidence="17">
    <location>
        <position position="94"/>
    </location>
    <ligand>
        <name>Mg(2+)</name>
        <dbReference type="ChEBI" id="CHEBI:18420"/>
        <label>2</label>
    </ligand>
</feature>
<feature type="active site" description="Proton acceptor" evidence="17">
    <location>
        <position position="94"/>
    </location>
</feature>
<evidence type="ECO:0000256" key="10">
    <source>
        <dbReference type="ARBA" id="ARBA00022842"/>
    </source>
</evidence>
<keyword evidence="7 17" id="KW-0808">Transferase</keyword>
<feature type="binding site" evidence="17">
    <location>
        <position position="90"/>
    </location>
    <ligand>
        <name>Mg(2+)</name>
        <dbReference type="ChEBI" id="CHEBI:18420"/>
        <label>1</label>
    </ligand>
</feature>
<feature type="transmembrane region" description="Helical" evidence="17">
    <location>
        <begin position="24"/>
        <end position="47"/>
    </location>
</feature>
<evidence type="ECO:0000256" key="1">
    <source>
        <dbReference type="ARBA" id="ARBA00004651"/>
    </source>
</evidence>
<comment type="subunit">
    <text evidence="5 17">Homodimer.</text>
</comment>
<organism evidence="19 20">
    <name type="scientific">Natronosporangium hydrolyticum</name>
    <dbReference type="NCBI Taxonomy" id="2811111"/>
    <lineage>
        <taxon>Bacteria</taxon>
        <taxon>Bacillati</taxon>
        <taxon>Actinomycetota</taxon>
        <taxon>Actinomycetes</taxon>
        <taxon>Micromonosporales</taxon>
        <taxon>Micromonosporaceae</taxon>
        <taxon>Natronosporangium</taxon>
    </lineage>
</organism>
<keyword evidence="9 17" id="KW-0479">Metal-binding</keyword>
<name>A0A895YLS3_9ACTN</name>
<dbReference type="Pfam" id="PF01066">
    <property type="entry name" value="CDP-OH_P_transf"/>
    <property type="match status" value="1"/>
</dbReference>
<keyword evidence="17" id="KW-0443">Lipid metabolism</keyword>
<feature type="binding site" evidence="17">
    <location>
        <position position="72"/>
    </location>
    <ligand>
        <name>Mg(2+)</name>
        <dbReference type="ChEBI" id="CHEBI:18420"/>
        <label>1</label>
    </ligand>
</feature>
<sequence length="215" mass="22437">MAKIFSGAARVGAGRIVEPLARGLLRLGITPDAVTVFGTLGVLVGAIGFAARGHLVVAALFVAVFALVDTLDGAMARLRGYSTRFGAFLDSSMDRVADAAIFGALAYWFASQQEPATLVAVLICFGAAQITSYVKARAQSLGFDCDVGLAERAERLVLIGVGALATGFGVGWALPAALWLLAAAALFTVGQRMVHVYRQERRAGPEPAEAEADPR</sequence>
<feature type="transmembrane region" description="Helical" evidence="17">
    <location>
        <begin position="53"/>
        <end position="71"/>
    </location>
</feature>
<comment type="cofactor">
    <cofactor evidence="17">
        <name>Mg(2+)</name>
        <dbReference type="ChEBI" id="CHEBI:18420"/>
    </cofactor>
    <text evidence="17">Contains a di-nuclear catalytic Mg(2+) center.</text>
</comment>
<keyword evidence="17" id="KW-1208">Phospholipid metabolism</keyword>
<feature type="binding site" evidence="17">
    <location>
        <begin position="32"/>
        <end position="35"/>
    </location>
    <ligand>
        <name>a CDP-1,2-diacyl-sn-glycerol</name>
        <dbReference type="ChEBI" id="CHEBI:58332"/>
    </ligand>
</feature>
<dbReference type="Gene3D" id="1.20.120.1760">
    <property type="match status" value="1"/>
</dbReference>
<evidence type="ECO:0000256" key="17">
    <source>
        <dbReference type="HAMAP-Rule" id="MF_02241"/>
    </source>
</evidence>
<evidence type="ECO:0000256" key="6">
    <source>
        <dbReference type="ARBA" id="ARBA00022475"/>
    </source>
</evidence>
<dbReference type="AlphaFoldDB" id="A0A895YLS3"/>
<evidence type="ECO:0000256" key="5">
    <source>
        <dbReference type="ARBA" id="ARBA00011738"/>
    </source>
</evidence>
<feature type="binding site" evidence="17">
    <location>
        <position position="69"/>
    </location>
    <ligand>
        <name>Mg(2+)</name>
        <dbReference type="ChEBI" id="CHEBI:18420"/>
        <label>1</label>
    </ligand>
</feature>
<proteinExistence type="inferred from homology"/>
<comment type="caution">
    <text evidence="17">Lacks conserved residue(s) required for the propagation of feature annotation.</text>
</comment>
<keyword evidence="8 17" id="KW-0812">Transmembrane</keyword>
<evidence type="ECO:0000256" key="9">
    <source>
        <dbReference type="ARBA" id="ARBA00022723"/>
    </source>
</evidence>
<evidence type="ECO:0000256" key="16">
    <source>
        <dbReference type="ARBA" id="ARBA00048865"/>
    </source>
</evidence>
<keyword evidence="17" id="KW-0594">Phospholipid biosynthesis</keyword>
<evidence type="ECO:0000256" key="2">
    <source>
        <dbReference type="ARBA" id="ARBA00004805"/>
    </source>
</evidence>
<evidence type="ECO:0000256" key="11">
    <source>
        <dbReference type="ARBA" id="ARBA00022989"/>
    </source>
</evidence>
<feature type="binding site" evidence="17">
    <location>
        <position position="73"/>
    </location>
    <ligand>
        <name>a CDP-1,2-diacyl-sn-glycerol</name>
        <dbReference type="ChEBI" id="CHEBI:58332"/>
    </ligand>
</feature>
<dbReference type="RefSeq" id="WP_239679168.1">
    <property type="nucleotide sequence ID" value="NZ_CP070499.1"/>
</dbReference>
<evidence type="ECO:0000256" key="18">
    <source>
        <dbReference type="RuleBase" id="RU003750"/>
    </source>
</evidence>